<comment type="caution">
    <text evidence="1">The sequence shown here is derived from an EMBL/GenBank/DDBJ whole genome shotgun (WGS) entry which is preliminary data.</text>
</comment>
<evidence type="ECO:0000313" key="2">
    <source>
        <dbReference type="Proteomes" id="UP000499080"/>
    </source>
</evidence>
<protein>
    <submittedName>
        <fullName evidence="1">Uncharacterized protein</fullName>
    </submittedName>
</protein>
<accession>A0A4Y2I9H5</accession>
<proteinExistence type="predicted"/>
<name>A0A4Y2I9H5_ARAVE</name>
<dbReference type="AlphaFoldDB" id="A0A4Y2I9H5"/>
<gene>
    <name evidence="1" type="ORF">AVEN_61533_1</name>
</gene>
<organism evidence="1 2">
    <name type="scientific">Araneus ventricosus</name>
    <name type="common">Orbweaver spider</name>
    <name type="synonym">Epeira ventricosa</name>
    <dbReference type="NCBI Taxonomy" id="182803"/>
    <lineage>
        <taxon>Eukaryota</taxon>
        <taxon>Metazoa</taxon>
        <taxon>Ecdysozoa</taxon>
        <taxon>Arthropoda</taxon>
        <taxon>Chelicerata</taxon>
        <taxon>Arachnida</taxon>
        <taxon>Araneae</taxon>
        <taxon>Araneomorphae</taxon>
        <taxon>Entelegynae</taxon>
        <taxon>Araneoidea</taxon>
        <taxon>Araneidae</taxon>
        <taxon>Araneus</taxon>
    </lineage>
</organism>
<dbReference type="EMBL" id="BGPR01002465">
    <property type="protein sequence ID" value="GBM73919.1"/>
    <property type="molecule type" value="Genomic_DNA"/>
</dbReference>
<reference evidence="1 2" key="1">
    <citation type="journal article" date="2019" name="Sci. Rep.">
        <title>Orb-weaving spider Araneus ventricosus genome elucidates the spidroin gene catalogue.</title>
        <authorList>
            <person name="Kono N."/>
            <person name="Nakamura H."/>
            <person name="Ohtoshi R."/>
            <person name="Moran D.A.P."/>
            <person name="Shinohara A."/>
            <person name="Yoshida Y."/>
            <person name="Fujiwara M."/>
            <person name="Mori M."/>
            <person name="Tomita M."/>
            <person name="Arakawa K."/>
        </authorList>
    </citation>
    <scope>NUCLEOTIDE SEQUENCE [LARGE SCALE GENOMIC DNA]</scope>
</reference>
<evidence type="ECO:0000313" key="1">
    <source>
        <dbReference type="EMBL" id="GBM73919.1"/>
    </source>
</evidence>
<dbReference type="Proteomes" id="UP000499080">
    <property type="component" value="Unassembled WGS sequence"/>
</dbReference>
<keyword evidence="2" id="KW-1185">Reference proteome</keyword>
<sequence>MTVDTPDDRSAGIFWRHGRQSLRETGDQPFKISRMQHDFVRTQVGSQSSQPLGDLEETCTKFLNLRHERHEEKNGNESV</sequence>